<keyword evidence="10" id="KW-0804">Transcription</keyword>
<evidence type="ECO:0000256" key="1">
    <source>
        <dbReference type="ARBA" id="ARBA00003767"/>
    </source>
</evidence>
<name>A0A7R9F409_9NEOP</name>
<dbReference type="GO" id="GO:0006357">
    <property type="term" value="P:regulation of transcription by RNA polymerase II"/>
    <property type="evidence" value="ECO:0007669"/>
    <property type="project" value="TreeGrafter"/>
</dbReference>
<dbReference type="FunFam" id="3.30.160.60:FF:000585">
    <property type="entry name" value="zinc finger protein 784"/>
    <property type="match status" value="1"/>
</dbReference>
<dbReference type="PANTHER" id="PTHR24390:SF244">
    <property type="entry name" value="LD33778P-RELATED"/>
    <property type="match status" value="1"/>
</dbReference>
<dbReference type="PANTHER" id="PTHR24390">
    <property type="entry name" value="ZINC FINGER PROTEIN"/>
    <property type="match status" value="1"/>
</dbReference>
<feature type="domain" description="C2H2-type" evidence="13">
    <location>
        <begin position="353"/>
        <end position="380"/>
    </location>
</feature>
<dbReference type="SUPFAM" id="SSF57667">
    <property type="entry name" value="beta-beta-alpha zinc fingers"/>
    <property type="match status" value="4"/>
</dbReference>
<keyword evidence="4" id="KW-0479">Metal-binding</keyword>
<dbReference type="FunFam" id="3.30.160.60:FF:000446">
    <property type="entry name" value="Zinc finger protein"/>
    <property type="match status" value="1"/>
</dbReference>
<evidence type="ECO:0000256" key="10">
    <source>
        <dbReference type="ARBA" id="ARBA00023163"/>
    </source>
</evidence>
<feature type="domain" description="C2H2-type" evidence="13">
    <location>
        <begin position="240"/>
        <end position="267"/>
    </location>
</feature>
<comment type="subcellular location">
    <subcellularLocation>
        <location evidence="2">Nucleus</location>
    </subcellularLocation>
</comment>
<evidence type="ECO:0000259" key="13">
    <source>
        <dbReference type="PROSITE" id="PS50157"/>
    </source>
</evidence>
<protein>
    <recommendedName>
        <fullName evidence="13">C2H2-type domain-containing protein</fullName>
    </recommendedName>
</protein>
<feature type="domain" description="C2H2-type" evidence="13">
    <location>
        <begin position="323"/>
        <end position="350"/>
    </location>
</feature>
<dbReference type="PROSITE" id="PS00028">
    <property type="entry name" value="ZINC_FINGER_C2H2_1"/>
    <property type="match status" value="6"/>
</dbReference>
<evidence type="ECO:0000256" key="7">
    <source>
        <dbReference type="ARBA" id="ARBA00022833"/>
    </source>
</evidence>
<feature type="domain" description="C2H2-type" evidence="13">
    <location>
        <begin position="295"/>
        <end position="322"/>
    </location>
</feature>
<gene>
    <name evidence="14" type="ORF">TBIB3V08_LOCUS7787</name>
</gene>
<evidence type="ECO:0000313" key="14">
    <source>
        <dbReference type="EMBL" id="CAD7445435.1"/>
    </source>
</evidence>
<comment type="function">
    <text evidence="1">May be involved in transcriptional regulation.</text>
</comment>
<comment type="similarity">
    <text evidence="3">Belongs to the krueppel C2H2-type zinc-finger protein family.</text>
</comment>
<dbReference type="GO" id="GO:0005634">
    <property type="term" value="C:nucleus"/>
    <property type="evidence" value="ECO:0007669"/>
    <property type="project" value="UniProtKB-SubCell"/>
</dbReference>
<keyword evidence="6 12" id="KW-0863">Zinc-finger</keyword>
<dbReference type="PROSITE" id="PS50157">
    <property type="entry name" value="ZINC_FINGER_C2H2_2"/>
    <property type="match status" value="7"/>
</dbReference>
<dbReference type="GO" id="GO:0000978">
    <property type="term" value="F:RNA polymerase II cis-regulatory region sequence-specific DNA binding"/>
    <property type="evidence" value="ECO:0007669"/>
    <property type="project" value="TreeGrafter"/>
</dbReference>
<dbReference type="Gene3D" id="3.30.160.60">
    <property type="entry name" value="Classic Zinc Finger"/>
    <property type="match status" value="6"/>
</dbReference>
<reference evidence="14" key="1">
    <citation type="submission" date="2020-11" db="EMBL/GenBank/DDBJ databases">
        <authorList>
            <person name="Tran Van P."/>
        </authorList>
    </citation>
    <scope>NUCLEOTIDE SEQUENCE</scope>
</reference>
<evidence type="ECO:0000256" key="6">
    <source>
        <dbReference type="ARBA" id="ARBA00022771"/>
    </source>
</evidence>
<feature type="domain" description="C2H2-type" evidence="13">
    <location>
        <begin position="381"/>
        <end position="408"/>
    </location>
</feature>
<dbReference type="Pfam" id="PF13912">
    <property type="entry name" value="zf-C2H2_6"/>
    <property type="match status" value="2"/>
</dbReference>
<keyword evidence="5" id="KW-0677">Repeat</keyword>
<evidence type="ECO:0000256" key="12">
    <source>
        <dbReference type="PROSITE-ProRule" id="PRU00042"/>
    </source>
</evidence>
<feature type="domain" description="C2H2-type" evidence="13">
    <location>
        <begin position="268"/>
        <end position="294"/>
    </location>
</feature>
<evidence type="ECO:0000256" key="3">
    <source>
        <dbReference type="ARBA" id="ARBA00006991"/>
    </source>
</evidence>
<evidence type="ECO:0000256" key="4">
    <source>
        <dbReference type="ARBA" id="ARBA00022723"/>
    </source>
</evidence>
<dbReference type="InterPro" id="IPR036236">
    <property type="entry name" value="Znf_C2H2_sf"/>
</dbReference>
<evidence type="ECO:0000256" key="8">
    <source>
        <dbReference type="ARBA" id="ARBA00023015"/>
    </source>
</evidence>
<evidence type="ECO:0000256" key="2">
    <source>
        <dbReference type="ARBA" id="ARBA00004123"/>
    </source>
</evidence>
<dbReference type="Pfam" id="PF00096">
    <property type="entry name" value="zf-C2H2"/>
    <property type="match status" value="4"/>
</dbReference>
<dbReference type="EMBL" id="OD567271">
    <property type="protein sequence ID" value="CAD7445435.1"/>
    <property type="molecule type" value="Genomic_DNA"/>
</dbReference>
<dbReference type="InterPro" id="IPR013087">
    <property type="entry name" value="Znf_C2H2_type"/>
</dbReference>
<sequence>MVNIGGSSSSALALWVCNKVGPVGVATNILEYRDLTKVEAMGQTNSETHGAFFRVKPEDSSPEDCSILRRALLSPLKPSPKNLYLINPPVEFGTNNVFQSSHVSVTSVAPKPVLQDRSSQTTHMLQPLVTVKQEISEEYICPFPGEDESVMVENINKTSDKVSSAETDSDQDDSDIYPVLLCTPDLQVPTNTVSSNLPVTSTTHNVSERCNKRNDAHKNDGEAIELASIKDGVTRVDLMHVCKLCNKCFDSQYSLNYHKIFHSKLKHYMCDYCGIFFVRKVLERHLKVHTDERPFECEECGRTFKEKTILRKHLRIHYGERNYMCELCGKKFVSLENLGVHKYSHLDRAIMKMKCQFCERKFATRQRLKKHIRTHSGERPHLCEVCCRGFSSKSHLERHKLTHTEEKRFYCNYCNYSFIQKGNFKLHTYTKACQPSFDKTKNEDYSSKSKRRDAFLSQVCNCDICGQHFSKKMYLESHLRSHQNNSK</sequence>
<evidence type="ECO:0000256" key="11">
    <source>
        <dbReference type="ARBA" id="ARBA00023242"/>
    </source>
</evidence>
<organism evidence="14">
    <name type="scientific">Timema bartmani</name>
    <dbReference type="NCBI Taxonomy" id="61472"/>
    <lineage>
        <taxon>Eukaryota</taxon>
        <taxon>Metazoa</taxon>
        <taxon>Ecdysozoa</taxon>
        <taxon>Arthropoda</taxon>
        <taxon>Hexapoda</taxon>
        <taxon>Insecta</taxon>
        <taxon>Pterygota</taxon>
        <taxon>Neoptera</taxon>
        <taxon>Polyneoptera</taxon>
        <taxon>Phasmatodea</taxon>
        <taxon>Timematodea</taxon>
        <taxon>Timematoidea</taxon>
        <taxon>Timematidae</taxon>
        <taxon>Timema</taxon>
    </lineage>
</organism>
<feature type="domain" description="C2H2-type" evidence="13">
    <location>
        <begin position="460"/>
        <end position="487"/>
    </location>
</feature>
<keyword evidence="7" id="KW-0862">Zinc</keyword>
<accession>A0A7R9F409</accession>
<keyword evidence="8" id="KW-0805">Transcription regulation</keyword>
<dbReference type="GO" id="GO:0008270">
    <property type="term" value="F:zinc ion binding"/>
    <property type="evidence" value="ECO:0007669"/>
    <property type="project" value="UniProtKB-KW"/>
</dbReference>
<proteinExistence type="inferred from homology"/>
<keyword evidence="11" id="KW-0539">Nucleus</keyword>
<dbReference type="SMART" id="SM00355">
    <property type="entry name" value="ZnF_C2H2"/>
    <property type="match status" value="8"/>
</dbReference>
<keyword evidence="9" id="KW-0238">DNA-binding</keyword>
<dbReference type="AlphaFoldDB" id="A0A7R9F409"/>
<dbReference type="GO" id="GO:0003700">
    <property type="term" value="F:DNA-binding transcription factor activity"/>
    <property type="evidence" value="ECO:0007669"/>
    <property type="project" value="TreeGrafter"/>
</dbReference>
<evidence type="ECO:0000256" key="9">
    <source>
        <dbReference type="ARBA" id="ARBA00023125"/>
    </source>
</evidence>
<evidence type="ECO:0000256" key="5">
    <source>
        <dbReference type="ARBA" id="ARBA00022737"/>
    </source>
</evidence>